<dbReference type="STRING" id="1313296.SAMN05661091_4073"/>
<accession>A0A1X7HLJ5</accession>
<reference evidence="2 3" key="1">
    <citation type="submission" date="2017-04" db="EMBL/GenBank/DDBJ databases">
        <authorList>
            <person name="Afonso C.L."/>
            <person name="Miller P.J."/>
            <person name="Scott M.A."/>
            <person name="Spackman E."/>
            <person name="Goraichik I."/>
            <person name="Dimitrov K.M."/>
            <person name="Suarez D.L."/>
            <person name="Swayne D.E."/>
        </authorList>
    </citation>
    <scope>NUCLEOTIDE SEQUENCE [LARGE SCALE GENOMIC DNA]</scope>
    <source>
        <strain evidence="2 3">N3/975</strain>
    </source>
</reference>
<dbReference type="Proteomes" id="UP000192940">
    <property type="component" value="Chromosome I"/>
</dbReference>
<organism evidence="2 3">
    <name type="scientific">Paenibacillus uliginis N3/975</name>
    <dbReference type="NCBI Taxonomy" id="1313296"/>
    <lineage>
        <taxon>Bacteria</taxon>
        <taxon>Bacillati</taxon>
        <taxon>Bacillota</taxon>
        <taxon>Bacilli</taxon>
        <taxon>Bacillales</taxon>
        <taxon>Paenibacillaceae</taxon>
        <taxon>Paenibacillus</taxon>
    </lineage>
</organism>
<protein>
    <recommendedName>
        <fullName evidence="4">Copper amine oxidase N-terminal domain-containing protein</fullName>
    </recommendedName>
</protein>
<dbReference type="EMBL" id="LT840184">
    <property type="protein sequence ID" value="SMF88037.1"/>
    <property type="molecule type" value="Genomic_DNA"/>
</dbReference>
<evidence type="ECO:0000256" key="1">
    <source>
        <dbReference type="SAM" id="SignalP"/>
    </source>
</evidence>
<gene>
    <name evidence="2" type="ORF">SAMN05661091_4073</name>
</gene>
<proteinExistence type="predicted"/>
<feature type="signal peptide" evidence="1">
    <location>
        <begin position="1"/>
        <end position="26"/>
    </location>
</feature>
<name>A0A1X7HLJ5_9BACL</name>
<evidence type="ECO:0000313" key="3">
    <source>
        <dbReference type="Proteomes" id="UP000192940"/>
    </source>
</evidence>
<evidence type="ECO:0000313" key="2">
    <source>
        <dbReference type="EMBL" id="SMF88037.1"/>
    </source>
</evidence>
<keyword evidence="1" id="KW-0732">Signal</keyword>
<sequence>MKLKWKKIMACTLVLSLMGGSSLLFADSFKEHVRVWMNGQELKDGGYLIEGKTYIPVRDIDGAVHWDKDSGKVIIIQPNVHIFLFKGNTVFGNVNKGKLKFNVFSQIDTLNDNIHSVKVAISDPAGKVTDIQTQEVKNSKDNFWFRTDDFTYDFNTVGKYSVGFYIKTSAESSFVKVAEKVITVLN</sequence>
<evidence type="ECO:0008006" key="4">
    <source>
        <dbReference type="Google" id="ProtNLM"/>
    </source>
</evidence>
<dbReference type="AlphaFoldDB" id="A0A1X7HLJ5"/>
<feature type="chain" id="PRO_5012123534" description="Copper amine oxidase N-terminal domain-containing protein" evidence="1">
    <location>
        <begin position="27"/>
        <end position="186"/>
    </location>
</feature>
<keyword evidence="3" id="KW-1185">Reference proteome</keyword>